<evidence type="ECO:0000313" key="2">
    <source>
        <dbReference type="EMBL" id="VDO70779.1"/>
    </source>
</evidence>
<keyword evidence="1" id="KW-0472">Membrane</keyword>
<reference evidence="2 3" key="2">
    <citation type="submission" date="2018-11" db="EMBL/GenBank/DDBJ databases">
        <authorList>
            <consortium name="Pathogen Informatics"/>
        </authorList>
    </citation>
    <scope>NUCLEOTIDE SEQUENCE [LARGE SCALE GENOMIC DNA]</scope>
    <source>
        <strain evidence="2 3">MHpl1</strain>
    </source>
</reference>
<dbReference type="AlphaFoldDB" id="A0A0N4X222"/>
<protein>
    <submittedName>
        <fullName evidence="2 4">Uncharacterized protein</fullName>
    </submittedName>
</protein>
<dbReference type="Proteomes" id="UP000268014">
    <property type="component" value="Unassembled WGS sequence"/>
</dbReference>
<evidence type="ECO:0000313" key="4">
    <source>
        <dbReference type="WBParaSite" id="HPLM_0001839601-mRNA-1"/>
    </source>
</evidence>
<keyword evidence="1" id="KW-0812">Transmembrane</keyword>
<name>A0A0N4X222_HAEPC</name>
<reference evidence="4" key="1">
    <citation type="submission" date="2017-02" db="UniProtKB">
        <authorList>
            <consortium name="WormBaseParasite"/>
        </authorList>
    </citation>
    <scope>IDENTIFICATION</scope>
</reference>
<evidence type="ECO:0000313" key="3">
    <source>
        <dbReference type="Proteomes" id="UP000268014"/>
    </source>
</evidence>
<proteinExistence type="predicted"/>
<accession>A0A0N4X222</accession>
<gene>
    <name evidence="2" type="ORF">HPLM_LOCUS18388</name>
</gene>
<keyword evidence="1" id="KW-1133">Transmembrane helix</keyword>
<dbReference type="WBParaSite" id="HPLM_0001839601-mRNA-1">
    <property type="protein sequence ID" value="HPLM_0001839601-mRNA-1"/>
    <property type="gene ID" value="HPLM_0001839601"/>
</dbReference>
<dbReference type="EMBL" id="UZAF01020543">
    <property type="protein sequence ID" value="VDO70779.1"/>
    <property type="molecule type" value="Genomic_DNA"/>
</dbReference>
<organism evidence="4">
    <name type="scientific">Haemonchus placei</name>
    <name type="common">Barber's pole worm</name>
    <dbReference type="NCBI Taxonomy" id="6290"/>
    <lineage>
        <taxon>Eukaryota</taxon>
        <taxon>Metazoa</taxon>
        <taxon>Ecdysozoa</taxon>
        <taxon>Nematoda</taxon>
        <taxon>Chromadorea</taxon>
        <taxon>Rhabditida</taxon>
        <taxon>Rhabditina</taxon>
        <taxon>Rhabditomorpha</taxon>
        <taxon>Strongyloidea</taxon>
        <taxon>Trichostrongylidae</taxon>
        <taxon>Haemonchus</taxon>
    </lineage>
</organism>
<sequence length="34" mass="4168">MAFTASIFQLNPNLVRDVFILYAFTFYYFLYSYQ</sequence>
<evidence type="ECO:0000256" key="1">
    <source>
        <dbReference type="SAM" id="Phobius"/>
    </source>
</evidence>
<feature type="transmembrane region" description="Helical" evidence="1">
    <location>
        <begin position="14"/>
        <end position="31"/>
    </location>
</feature>
<keyword evidence="3" id="KW-1185">Reference proteome</keyword>